<evidence type="ECO:0000313" key="3">
    <source>
        <dbReference type="EMBL" id="GIN63291.1"/>
    </source>
</evidence>
<dbReference type="InterPro" id="IPR029058">
    <property type="entry name" value="AB_hydrolase_fold"/>
</dbReference>
<organism evidence="3 4">
    <name type="scientific">Robertmurraya siralis</name>
    <dbReference type="NCBI Taxonomy" id="77777"/>
    <lineage>
        <taxon>Bacteria</taxon>
        <taxon>Bacillati</taxon>
        <taxon>Bacillota</taxon>
        <taxon>Bacilli</taxon>
        <taxon>Bacillales</taxon>
        <taxon>Bacillaceae</taxon>
        <taxon>Robertmurraya</taxon>
    </lineage>
</organism>
<dbReference type="Proteomes" id="UP000682111">
    <property type="component" value="Unassembled WGS sequence"/>
</dbReference>
<accession>A0A920BV76</accession>
<dbReference type="RefSeq" id="WP_212934112.1">
    <property type="nucleotide sequence ID" value="NZ_BORC01000005.1"/>
</dbReference>
<dbReference type="PRINTS" id="PR00111">
    <property type="entry name" value="ABHYDROLASE"/>
</dbReference>
<proteinExistence type="predicted"/>
<dbReference type="Gene3D" id="3.40.50.1820">
    <property type="entry name" value="alpha/beta hydrolase"/>
    <property type="match status" value="1"/>
</dbReference>
<evidence type="ECO:0000256" key="1">
    <source>
        <dbReference type="ARBA" id="ARBA00022801"/>
    </source>
</evidence>
<evidence type="ECO:0000313" key="4">
    <source>
        <dbReference type="Proteomes" id="UP000682111"/>
    </source>
</evidence>
<dbReference type="InterPro" id="IPR050266">
    <property type="entry name" value="AB_hydrolase_sf"/>
</dbReference>
<dbReference type="GO" id="GO:0016020">
    <property type="term" value="C:membrane"/>
    <property type="evidence" value="ECO:0007669"/>
    <property type="project" value="TreeGrafter"/>
</dbReference>
<dbReference type="Pfam" id="PF12697">
    <property type="entry name" value="Abhydrolase_6"/>
    <property type="match status" value="1"/>
</dbReference>
<keyword evidence="4" id="KW-1185">Reference proteome</keyword>
<dbReference type="GO" id="GO:0016787">
    <property type="term" value="F:hydrolase activity"/>
    <property type="evidence" value="ECO:0007669"/>
    <property type="project" value="UniProtKB-KW"/>
</dbReference>
<name>A0A920BV76_9BACI</name>
<feature type="domain" description="AB hydrolase-1" evidence="2">
    <location>
        <begin position="4"/>
        <end position="198"/>
    </location>
</feature>
<dbReference type="EMBL" id="BORC01000005">
    <property type="protein sequence ID" value="GIN63291.1"/>
    <property type="molecule type" value="Genomic_DNA"/>
</dbReference>
<dbReference type="PANTHER" id="PTHR43798:SF31">
    <property type="entry name" value="AB HYDROLASE SUPERFAMILY PROTEIN YCLE"/>
    <property type="match status" value="1"/>
</dbReference>
<comment type="caution">
    <text evidence="3">The sequence shown here is derived from an EMBL/GenBank/DDBJ whole genome shotgun (WGS) entry which is preliminary data.</text>
</comment>
<keyword evidence="1 3" id="KW-0378">Hydrolase</keyword>
<dbReference type="SUPFAM" id="SSF53474">
    <property type="entry name" value="alpha/beta-Hydrolases"/>
    <property type="match status" value="1"/>
</dbReference>
<dbReference type="AlphaFoldDB" id="A0A920BV76"/>
<reference evidence="3" key="1">
    <citation type="submission" date="2021-03" db="EMBL/GenBank/DDBJ databases">
        <title>Antimicrobial resistance genes in bacteria isolated from Japanese honey, and their potential for conferring macrolide and lincosamide resistance in the American foulbrood pathogen Paenibacillus larvae.</title>
        <authorList>
            <person name="Okamoto M."/>
            <person name="Kumagai M."/>
            <person name="Kanamori H."/>
            <person name="Takamatsu D."/>
        </authorList>
    </citation>
    <scope>NUCLEOTIDE SEQUENCE</scope>
    <source>
        <strain evidence="3">J27TS8</strain>
    </source>
</reference>
<protein>
    <submittedName>
        <fullName evidence="3">Acyl-CoA thioester hydrolase</fullName>
    </submittedName>
</protein>
<sequence length="207" mass="23433">MRYIFLHGLGQDSSSWDHTISFLSRHRPIYCPDLPELLQQKEVTYNHLYASFVEYCAEIDEPLHLCGLSLGGILALNYAIKYPERVSSLVLIGVQHKMPKILLKFQNMIFRLIPNSAFQQMGFTKQDFIQLTNSMSTLNFSKGLHNISCKTLIVCGKNDHANKKASKELTALIPTAKLQFITKAGHEVNTQAPRELAEMIEAFYGGK</sequence>
<dbReference type="InterPro" id="IPR000073">
    <property type="entry name" value="AB_hydrolase_1"/>
</dbReference>
<gene>
    <name evidence="3" type="ORF">J27TS8_32840</name>
</gene>
<evidence type="ECO:0000259" key="2">
    <source>
        <dbReference type="Pfam" id="PF12697"/>
    </source>
</evidence>
<dbReference type="PANTHER" id="PTHR43798">
    <property type="entry name" value="MONOACYLGLYCEROL LIPASE"/>
    <property type="match status" value="1"/>
</dbReference>